<dbReference type="GO" id="GO:0003700">
    <property type="term" value="F:DNA-binding transcription factor activity"/>
    <property type="evidence" value="ECO:0007669"/>
    <property type="project" value="TreeGrafter"/>
</dbReference>
<evidence type="ECO:0000256" key="1">
    <source>
        <dbReference type="ARBA" id="ARBA00023015"/>
    </source>
</evidence>
<dbReference type="OrthoDB" id="9788209at2"/>
<evidence type="ECO:0000313" key="7">
    <source>
        <dbReference type="Proteomes" id="UP000078454"/>
    </source>
</evidence>
<dbReference type="InterPro" id="IPR000843">
    <property type="entry name" value="HTH_LacI"/>
</dbReference>
<dbReference type="InterPro" id="IPR046335">
    <property type="entry name" value="LacI/GalR-like_sensor"/>
</dbReference>
<evidence type="ECO:0000259" key="5">
    <source>
        <dbReference type="PROSITE" id="PS50943"/>
    </source>
</evidence>
<dbReference type="Proteomes" id="UP000078454">
    <property type="component" value="Unassembled WGS sequence"/>
</dbReference>
<dbReference type="PROSITE" id="PS50932">
    <property type="entry name" value="HTH_LACI_2"/>
    <property type="match status" value="1"/>
</dbReference>
<dbReference type="EMBL" id="LYPB01000090">
    <property type="protein sequence ID" value="OAS14281.1"/>
    <property type="molecule type" value="Genomic_DNA"/>
</dbReference>
<feature type="domain" description="HTH lacI-type" evidence="4">
    <location>
        <begin position="2"/>
        <end position="56"/>
    </location>
</feature>
<dbReference type="InterPro" id="IPR010982">
    <property type="entry name" value="Lambda_DNA-bd_dom_sf"/>
</dbReference>
<evidence type="ECO:0000259" key="4">
    <source>
        <dbReference type="PROSITE" id="PS50932"/>
    </source>
</evidence>
<reference evidence="6 7" key="1">
    <citation type="submission" date="2016-05" db="EMBL/GenBank/DDBJ databases">
        <title>Paenibacillus sp. 1ZS3-15 nov., isolated from the rhizosphere soil.</title>
        <authorList>
            <person name="Zhang X.X."/>
            <person name="Zhang J."/>
        </authorList>
    </citation>
    <scope>NUCLEOTIDE SEQUENCE [LARGE SCALE GENOMIC DNA]</scope>
    <source>
        <strain evidence="6 7">1ZS3-15</strain>
    </source>
</reference>
<dbReference type="AlphaFoldDB" id="A0A197ZZT1"/>
<keyword evidence="2" id="KW-0238">DNA-binding</keyword>
<dbReference type="PANTHER" id="PTHR30146:SF105">
    <property type="entry name" value="CATABOLITE CONTROL PROTEIN B"/>
    <property type="match status" value="1"/>
</dbReference>
<comment type="caution">
    <text evidence="6">The sequence shown here is derived from an EMBL/GenBank/DDBJ whole genome shotgun (WGS) entry which is preliminary data.</text>
</comment>
<protein>
    <submittedName>
        <fullName evidence="6">Uncharacterized protein</fullName>
    </submittedName>
</protein>
<dbReference type="GO" id="GO:0000976">
    <property type="term" value="F:transcription cis-regulatory region binding"/>
    <property type="evidence" value="ECO:0007669"/>
    <property type="project" value="TreeGrafter"/>
</dbReference>
<dbReference type="InterPro" id="IPR001387">
    <property type="entry name" value="Cro/C1-type_HTH"/>
</dbReference>
<dbReference type="SUPFAM" id="SSF53822">
    <property type="entry name" value="Periplasmic binding protein-like I"/>
    <property type="match status" value="1"/>
</dbReference>
<dbReference type="Gene3D" id="1.10.260.40">
    <property type="entry name" value="lambda repressor-like DNA-binding domains"/>
    <property type="match status" value="1"/>
</dbReference>
<feature type="domain" description="HTH cro/C1-type" evidence="5">
    <location>
        <begin position="3"/>
        <end position="32"/>
    </location>
</feature>
<evidence type="ECO:0000256" key="3">
    <source>
        <dbReference type="ARBA" id="ARBA00023163"/>
    </source>
</evidence>
<dbReference type="PANTHER" id="PTHR30146">
    <property type="entry name" value="LACI-RELATED TRANSCRIPTIONAL REPRESSOR"/>
    <property type="match status" value="1"/>
</dbReference>
<dbReference type="Pfam" id="PF13377">
    <property type="entry name" value="Peripla_BP_3"/>
    <property type="match status" value="1"/>
</dbReference>
<keyword evidence="7" id="KW-1185">Reference proteome</keyword>
<dbReference type="Gene3D" id="3.40.50.2300">
    <property type="match status" value="2"/>
</dbReference>
<dbReference type="Pfam" id="PF00356">
    <property type="entry name" value="LacI"/>
    <property type="match status" value="1"/>
</dbReference>
<keyword evidence="3" id="KW-0804">Transcription</keyword>
<name>A0A197ZZT1_9BACL</name>
<dbReference type="CDD" id="cd01392">
    <property type="entry name" value="HTH_LacI"/>
    <property type="match status" value="1"/>
</dbReference>
<sequence>MASRQEVAERAGVSVAVVSYVLNGKSNVKMETRVRVLAAMKELGYEPNLLARSLKTKKTGQLAVLVNYLGNPFEAGLLLHIESAAREESFLVFFQSYTPETEEQLISSLRGRVDGIILLGQQLKAETYDRILEWEVPILSVTQNPYAQEQGIPFVDVDWSDLYRQAIQHLKDKGHTRIGYMTDTASSTYHVNRLRYFKEAMLAEGLELQEEALLSGRGRLESASEIFQKYVDNHPTGLPFSAIICSNDLMAAGILDTCKKNGILIPDQLAILGSENILMTSLTEPKLSVIHYPRDEVGKHTMEMMKELMAKRQVASRTLTGHLRIRSSS</sequence>
<dbReference type="RefSeq" id="WP_068669755.1">
    <property type="nucleotide sequence ID" value="NZ_LYPB01000090.1"/>
</dbReference>
<dbReference type="CDD" id="cd06267">
    <property type="entry name" value="PBP1_LacI_sugar_binding-like"/>
    <property type="match status" value="1"/>
</dbReference>
<keyword evidence="1" id="KW-0805">Transcription regulation</keyword>
<dbReference type="SUPFAM" id="SSF47413">
    <property type="entry name" value="lambda repressor-like DNA-binding domains"/>
    <property type="match status" value="1"/>
</dbReference>
<dbReference type="STRING" id="1850517.A8708_12825"/>
<evidence type="ECO:0000256" key="2">
    <source>
        <dbReference type="ARBA" id="ARBA00023125"/>
    </source>
</evidence>
<dbReference type="InterPro" id="IPR028082">
    <property type="entry name" value="Peripla_BP_I"/>
</dbReference>
<accession>A0A197ZZT1</accession>
<organism evidence="6 7">
    <name type="scientific">Paenibacillus oryzisoli</name>
    <dbReference type="NCBI Taxonomy" id="1850517"/>
    <lineage>
        <taxon>Bacteria</taxon>
        <taxon>Bacillati</taxon>
        <taxon>Bacillota</taxon>
        <taxon>Bacilli</taxon>
        <taxon>Bacillales</taxon>
        <taxon>Paenibacillaceae</taxon>
        <taxon>Paenibacillus</taxon>
    </lineage>
</organism>
<proteinExistence type="predicted"/>
<evidence type="ECO:0000313" key="6">
    <source>
        <dbReference type="EMBL" id="OAS14281.1"/>
    </source>
</evidence>
<gene>
    <name evidence="6" type="ORF">A8708_12825</name>
</gene>
<dbReference type="SMART" id="SM00354">
    <property type="entry name" value="HTH_LACI"/>
    <property type="match status" value="1"/>
</dbReference>
<dbReference type="PROSITE" id="PS50943">
    <property type="entry name" value="HTH_CROC1"/>
    <property type="match status" value="1"/>
</dbReference>